<keyword evidence="3" id="KW-1185">Reference proteome</keyword>
<dbReference type="OrthoDB" id="3256901at2759"/>
<organism evidence="2 3">
    <name type="scientific">Lentinula aciculospora</name>
    <dbReference type="NCBI Taxonomy" id="153920"/>
    <lineage>
        <taxon>Eukaryota</taxon>
        <taxon>Fungi</taxon>
        <taxon>Dikarya</taxon>
        <taxon>Basidiomycota</taxon>
        <taxon>Agaricomycotina</taxon>
        <taxon>Agaricomycetes</taxon>
        <taxon>Agaricomycetidae</taxon>
        <taxon>Agaricales</taxon>
        <taxon>Marasmiineae</taxon>
        <taxon>Omphalotaceae</taxon>
        <taxon>Lentinula</taxon>
    </lineage>
</organism>
<sequence>MAYDANTVYTSLTSRGLPQNSITLDDFLRVYGHGGPLQDAILFISEHLRGREGVNEARRRLLYKLQPKLTKRSEHPERPPADIAFSRLAKAKKDMEIYSNMIQDKTKSMEKTQKQITTLKYQLSSQRRVDLLLEILAKKEQERIKRFEEISRSLVDLKQKQLHPFRNPKLPLAQSFESEPSVSKSIARLDLNLKKPRHTQDALIALNAYHVRLARLAAQSTRPTQDPQITQPRAQSHLHPPSFGAGLSTRRAPSIGVNKITKGSVLNAAATAPTVAAEAQLRSLVARKLGVDGTEDDPEVERVFQGFIKVAKARARNQVRYTGSVNSVRKPISTKELDRLAAEVNRKTAALQDAFNLSVDMVHGADEAFISLTNFRATTIPSLQESLNSQAQSIRGYIDHLRVHIVNSEDIENSERRIVHFKSQATQLKSSVKVNEPEFDREVRKILELSETVTSEKVLEETGRLIRYIRLKSQYLEAIPRPSSSPAREAEILTYESQKHQIEDATETLLTRKIDKAESLGSGLVQDIEVLLKEVKTVVGHGKVK</sequence>
<dbReference type="EMBL" id="JAOTPV010000016">
    <property type="protein sequence ID" value="KAJ4474371.1"/>
    <property type="molecule type" value="Genomic_DNA"/>
</dbReference>
<dbReference type="Proteomes" id="UP001150266">
    <property type="component" value="Unassembled WGS sequence"/>
</dbReference>
<proteinExistence type="predicted"/>
<dbReference type="AlphaFoldDB" id="A0A9W9A4N0"/>
<evidence type="ECO:0000256" key="1">
    <source>
        <dbReference type="SAM" id="MobiDB-lite"/>
    </source>
</evidence>
<feature type="region of interest" description="Disordered" evidence="1">
    <location>
        <begin position="219"/>
        <end position="250"/>
    </location>
</feature>
<evidence type="ECO:0000313" key="3">
    <source>
        <dbReference type="Proteomes" id="UP001150266"/>
    </source>
</evidence>
<feature type="compositionally biased region" description="Polar residues" evidence="1">
    <location>
        <begin position="219"/>
        <end position="234"/>
    </location>
</feature>
<reference evidence="2" key="1">
    <citation type="submission" date="2022-08" db="EMBL/GenBank/DDBJ databases">
        <title>A Global Phylogenomic Analysis of the Shiitake Genus Lentinula.</title>
        <authorList>
            <consortium name="DOE Joint Genome Institute"/>
            <person name="Sierra-Patev S."/>
            <person name="Min B."/>
            <person name="Naranjo-Ortiz M."/>
            <person name="Looney B."/>
            <person name="Konkel Z."/>
            <person name="Slot J.C."/>
            <person name="Sakamoto Y."/>
            <person name="Steenwyk J.L."/>
            <person name="Rokas A."/>
            <person name="Carro J."/>
            <person name="Camarero S."/>
            <person name="Ferreira P."/>
            <person name="Molpeceres G."/>
            <person name="Ruiz-Duenas F.J."/>
            <person name="Serrano A."/>
            <person name="Henrissat B."/>
            <person name="Drula E."/>
            <person name="Hughes K.W."/>
            <person name="Mata J.L."/>
            <person name="Ishikawa N.K."/>
            <person name="Vargas-Isla R."/>
            <person name="Ushijima S."/>
            <person name="Smith C.A."/>
            <person name="Ahrendt S."/>
            <person name="Andreopoulos W."/>
            <person name="He G."/>
            <person name="Labutti K."/>
            <person name="Lipzen A."/>
            <person name="Ng V."/>
            <person name="Riley R."/>
            <person name="Sandor L."/>
            <person name="Barry K."/>
            <person name="Martinez A.T."/>
            <person name="Xiao Y."/>
            <person name="Gibbons J.G."/>
            <person name="Terashima K."/>
            <person name="Grigoriev I.V."/>
            <person name="Hibbett D.S."/>
        </authorList>
    </citation>
    <scope>NUCLEOTIDE SEQUENCE</scope>
    <source>
        <strain evidence="2">JLM2183</strain>
    </source>
</reference>
<accession>A0A9W9A4N0</accession>
<gene>
    <name evidence="2" type="ORF">J3R30DRAFT_3406356</name>
</gene>
<name>A0A9W9A4N0_9AGAR</name>
<comment type="caution">
    <text evidence="2">The sequence shown here is derived from an EMBL/GenBank/DDBJ whole genome shotgun (WGS) entry which is preliminary data.</text>
</comment>
<evidence type="ECO:0000313" key="2">
    <source>
        <dbReference type="EMBL" id="KAJ4474371.1"/>
    </source>
</evidence>
<protein>
    <submittedName>
        <fullName evidence="2">Uncharacterized protein</fullName>
    </submittedName>
</protein>